<protein>
    <submittedName>
        <fullName evidence="1">Uncharacterized protein</fullName>
    </submittedName>
</protein>
<name>A0A117LBH5_9THEO</name>
<dbReference type="Proteomes" id="UP000053326">
    <property type="component" value="Unassembled WGS sequence"/>
</dbReference>
<reference evidence="2" key="1">
    <citation type="journal article" date="2015" name="MBio">
        <title>Genome-Resolved Metagenomic Analysis Reveals Roles for Candidate Phyla and Other Microbial Community Members in Biogeochemical Transformations in Oil Reservoirs.</title>
        <authorList>
            <person name="Hu P."/>
            <person name="Tom L."/>
            <person name="Singh A."/>
            <person name="Thomas B.C."/>
            <person name="Baker B.J."/>
            <person name="Piceno Y.M."/>
            <person name="Andersen G.L."/>
            <person name="Banfield J.F."/>
        </authorList>
    </citation>
    <scope>NUCLEOTIDE SEQUENCE [LARGE SCALE GENOMIC DNA]</scope>
</reference>
<comment type="caution">
    <text evidence="1">The sequence shown here is derived from an EMBL/GenBank/DDBJ whole genome shotgun (WGS) entry which is preliminary data.</text>
</comment>
<evidence type="ECO:0000313" key="2">
    <source>
        <dbReference type="Proteomes" id="UP000053326"/>
    </source>
</evidence>
<proteinExistence type="predicted"/>
<organism evidence="1 2">
    <name type="scientific">Thermacetogenium phaeum</name>
    <dbReference type="NCBI Taxonomy" id="85874"/>
    <lineage>
        <taxon>Bacteria</taxon>
        <taxon>Bacillati</taxon>
        <taxon>Bacillota</taxon>
        <taxon>Clostridia</taxon>
        <taxon>Thermoanaerobacterales</taxon>
        <taxon>Thermoanaerobacteraceae</taxon>
        <taxon>Thermacetogenium</taxon>
    </lineage>
</organism>
<evidence type="ECO:0000313" key="1">
    <source>
        <dbReference type="EMBL" id="KUK36625.1"/>
    </source>
</evidence>
<gene>
    <name evidence="1" type="ORF">XD66_0663</name>
</gene>
<dbReference type="AlphaFoldDB" id="A0A117LBH5"/>
<dbReference type="EMBL" id="LGFO01000065">
    <property type="protein sequence ID" value="KUK36625.1"/>
    <property type="molecule type" value="Genomic_DNA"/>
</dbReference>
<accession>A0A117LBH5</accession>
<sequence>MREMAAGSAPELPDVVGFLYEEGLEILQGAGYLVEVAFVHLDSGKRARILRQRVKEGRTVELIVGCEFYDDPALK</sequence>